<keyword evidence="1" id="KW-0378">Hydrolase</keyword>
<dbReference type="CDD" id="cd16018">
    <property type="entry name" value="Enpp"/>
    <property type="match status" value="1"/>
</dbReference>
<sequence>MTMGTNAEIRVNGRSYRRPTVPTVVICFDGCDPRYIAHGLEANLLPNISRVISQGFYAIADAAMPTFTNPNNMSIVAGAPPKVHGIAGNYYLDRATGKEVMITDASLVASGTILAALADAGARVAAITAKDKLRKMLGSGLKGICFSSERAGEATLAENGIENVEALVGRKAPDMYSPDLSLFVLDAGIKLLEAGRADLLYLSLSDMVQHAAAPGDALADQFNRDVDQRVGRLLELDAVVGIVADHGMTDKSGPDGRPQVVYLETLLNQQFGAGSARVICPITDPFVKHHGALGSFVRVYATSDTPADVLMDAAARIPGVGLVLDGVSAAGRFEMPLEREGDFVAIGDTHTVIGSRPDEHDLTGLNGHKLRSHGGLSEQPVPFMLSRPLSAEYQARVGAQRLRNFDIFDFALNGTA</sequence>
<keyword evidence="2" id="KW-1185">Reference proteome</keyword>
<dbReference type="SUPFAM" id="SSF53649">
    <property type="entry name" value="Alkaline phosphatase-like"/>
    <property type="match status" value="1"/>
</dbReference>
<dbReference type="InterPro" id="IPR002591">
    <property type="entry name" value="Phosphodiest/P_Trfase"/>
</dbReference>
<dbReference type="NCBIfam" id="TIGR02335">
    <property type="entry name" value="hydr_PhnA"/>
    <property type="match status" value="1"/>
</dbReference>
<dbReference type="Gene3D" id="3.40.720.10">
    <property type="entry name" value="Alkaline Phosphatase, subunit A"/>
    <property type="match status" value="1"/>
</dbReference>
<evidence type="ECO:0000313" key="2">
    <source>
        <dbReference type="Proteomes" id="UP001254257"/>
    </source>
</evidence>
<dbReference type="EMBL" id="JAWDID010000002">
    <property type="protein sequence ID" value="MDU0338668.1"/>
    <property type="molecule type" value="Genomic_DNA"/>
</dbReference>
<dbReference type="Pfam" id="PF01663">
    <property type="entry name" value="Phosphodiest"/>
    <property type="match status" value="1"/>
</dbReference>
<dbReference type="Proteomes" id="UP001254257">
    <property type="component" value="Unassembled WGS sequence"/>
</dbReference>
<proteinExistence type="predicted"/>
<dbReference type="InterPro" id="IPR017850">
    <property type="entry name" value="Alkaline_phosphatase_core_sf"/>
</dbReference>
<dbReference type="GO" id="GO:0047400">
    <property type="term" value="F:phosphonoacetate hydrolase activity"/>
    <property type="evidence" value="ECO:0007669"/>
    <property type="project" value="UniProtKB-EC"/>
</dbReference>
<evidence type="ECO:0000313" key="1">
    <source>
        <dbReference type="EMBL" id="MDU0338668.1"/>
    </source>
</evidence>
<dbReference type="Gene3D" id="3.30.1360.110">
    <property type="entry name" value="Domain 2, Phosphonoacetate Hydrolase"/>
    <property type="match status" value="1"/>
</dbReference>
<protein>
    <submittedName>
        <fullName evidence="1">Phosphonoacetate hydrolase</fullName>
        <ecNumber evidence="1">3.11.1.2</ecNumber>
    </submittedName>
</protein>
<dbReference type="InterPro" id="IPR012710">
    <property type="entry name" value="Phosphonoacetate_hydro"/>
</dbReference>
<organism evidence="1 2">
    <name type="scientific">Bosea rubneri</name>
    <dbReference type="NCBI Taxonomy" id="3075434"/>
    <lineage>
        <taxon>Bacteria</taxon>
        <taxon>Pseudomonadati</taxon>
        <taxon>Pseudomonadota</taxon>
        <taxon>Alphaproteobacteria</taxon>
        <taxon>Hyphomicrobiales</taxon>
        <taxon>Boseaceae</taxon>
        <taxon>Bosea</taxon>
    </lineage>
</organism>
<dbReference type="PANTHER" id="PTHR10151">
    <property type="entry name" value="ECTONUCLEOTIDE PYROPHOSPHATASE/PHOSPHODIESTERASE"/>
    <property type="match status" value="1"/>
</dbReference>
<dbReference type="InterPro" id="IPR023116">
    <property type="entry name" value="Phosphonoacetate_hydro_insert"/>
</dbReference>
<gene>
    <name evidence="1" type="primary">phnA</name>
    <name evidence="1" type="ORF">RKE40_02185</name>
</gene>
<accession>A0ABU3S1L4</accession>
<dbReference type="EC" id="3.11.1.2" evidence="1"/>
<dbReference type="PANTHER" id="PTHR10151:SF120">
    <property type="entry name" value="BIS(5'-ADENOSYL)-TRIPHOSPHATASE"/>
    <property type="match status" value="1"/>
</dbReference>
<comment type="caution">
    <text evidence="1">The sequence shown here is derived from an EMBL/GenBank/DDBJ whole genome shotgun (WGS) entry which is preliminary data.</text>
</comment>
<reference evidence="1 2" key="1">
    <citation type="submission" date="2023-09" db="EMBL/GenBank/DDBJ databases">
        <title>Whole genome shotgun sequencing (WGS) of Bosea sp. ZW T0_25, isolated from stored onions (Allium cepa).</title>
        <authorList>
            <person name="Stoll D.A."/>
            <person name="Huch M."/>
        </authorList>
    </citation>
    <scope>NUCLEOTIDE SEQUENCE [LARGE SCALE GENOMIC DNA]</scope>
    <source>
        <strain evidence="1 2">ZW T0_25</strain>
    </source>
</reference>
<name>A0ABU3S1L4_9HYPH</name>